<proteinExistence type="predicted"/>
<name>A0ACD3B8H8_9AGAR</name>
<keyword evidence="2" id="KW-1185">Reference proteome</keyword>
<dbReference type="Proteomes" id="UP000308600">
    <property type="component" value="Unassembled WGS sequence"/>
</dbReference>
<sequence>MTTPTVIAATTNLKGSLLDDAAREIIRKGLLGKHEIYWRDYQPWLKTCGYQLRPRFQPDWVPSWQGSEYSLLNPPEDGLRLVRAAVIDATLIKDGKRVTLKRVNKEDHPNELEITQLWSSEALSNDPQNHCIPLLDVLYPPNHPDHLIMVLPFLRTYDTPRFDTFGEVIDCVDQLFKGLQFIHRQHVAHRDIHPGNIMMEGEVICPGSWHLHNNSLAPDGRTRAKNFTRTQRPPKYYFIDFGLSSQYDPSEADPLELPVIGGDKTVPEFQTSGTLFNPFHTDIYYMGNFVRENFIDGKASYTHGHYGMKFLQPLISDMVQDDPAKRPTIDEVVVRFEEMCKRLGSWKLRSRPAPRNAFVPYTISRVCRHWVRRVGYVIRRIPPIPSGWQKNKA</sequence>
<reference evidence="1 2" key="1">
    <citation type="journal article" date="2019" name="Nat. Ecol. Evol.">
        <title>Megaphylogeny resolves global patterns of mushroom evolution.</title>
        <authorList>
            <person name="Varga T."/>
            <person name="Krizsan K."/>
            <person name="Foldi C."/>
            <person name="Dima B."/>
            <person name="Sanchez-Garcia M."/>
            <person name="Sanchez-Ramirez S."/>
            <person name="Szollosi G.J."/>
            <person name="Szarkandi J.G."/>
            <person name="Papp V."/>
            <person name="Albert L."/>
            <person name="Andreopoulos W."/>
            <person name="Angelini C."/>
            <person name="Antonin V."/>
            <person name="Barry K.W."/>
            <person name="Bougher N.L."/>
            <person name="Buchanan P."/>
            <person name="Buyck B."/>
            <person name="Bense V."/>
            <person name="Catcheside P."/>
            <person name="Chovatia M."/>
            <person name="Cooper J."/>
            <person name="Damon W."/>
            <person name="Desjardin D."/>
            <person name="Finy P."/>
            <person name="Geml J."/>
            <person name="Haridas S."/>
            <person name="Hughes K."/>
            <person name="Justo A."/>
            <person name="Karasinski D."/>
            <person name="Kautmanova I."/>
            <person name="Kiss B."/>
            <person name="Kocsube S."/>
            <person name="Kotiranta H."/>
            <person name="LaButti K.M."/>
            <person name="Lechner B.E."/>
            <person name="Liimatainen K."/>
            <person name="Lipzen A."/>
            <person name="Lukacs Z."/>
            <person name="Mihaltcheva S."/>
            <person name="Morgado L.N."/>
            <person name="Niskanen T."/>
            <person name="Noordeloos M.E."/>
            <person name="Ohm R.A."/>
            <person name="Ortiz-Santana B."/>
            <person name="Ovrebo C."/>
            <person name="Racz N."/>
            <person name="Riley R."/>
            <person name="Savchenko A."/>
            <person name="Shiryaev A."/>
            <person name="Soop K."/>
            <person name="Spirin V."/>
            <person name="Szebenyi C."/>
            <person name="Tomsovsky M."/>
            <person name="Tulloss R.E."/>
            <person name="Uehling J."/>
            <person name="Grigoriev I.V."/>
            <person name="Vagvolgyi C."/>
            <person name="Papp T."/>
            <person name="Martin F.M."/>
            <person name="Miettinen O."/>
            <person name="Hibbett D.S."/>
            <person name="Nagy L.G."/>
        </authorList>
    </citation>
    <scope>NUCLEOTIDE SEQUENCE [LARGE SCALE GENOMIC DNA]</scope>
    <source>
        <strain evidence="1 2">NL-1719</strain>
    </source>
</reference>
<gene>
    <name evidence="1" type="ORF">BDN72DRAFT_833699</name>
</gene>
<protein>
    <submittedName>
        <fullName evidence="1">Uncharacterized protein</fullName>
    </submittedName>
</protein>
<accession>A0ACD3B8H8</accession>
<evidence type="ECO:0000313" key="2">
    <source>
        <dbReference type="Proteomes" id="UP000308600"/>
    </source>
</evidence>
<organism evidence="1 2">
    <name type="scientific">Pluteus cervinus</name>
    <dbReference type="NCBI Taxonomy" id="181527"/>
    <lineage>
        <taxon>Eukaryota</taxon>
        <taxon>Fungi</taxon>
        <taxon>Dikarya</taxon>
        <taxon>Basidiomycota</taxon>
        <taxon>Agaricomycotina</taxon>
        <taxon>Agaricomycetes</taxon>
        <taxon>Agaricomycetidae</taxon>
        <taxon>Agaricales</taxon>
        <taxon>Pluteineae</taxon>
        <taxon>Pluteaceae</taxon>
        <taxon>Pluteus</taxon>
    </lineage>
</organism>
<evidence type="ECO:0000313" key="1">
    <source>
        <dbReference type="EMBL" id="TFK74343.1"/>
    </source>
</evidence>
<dbReference type="EMBL" id="ML208269">
    <property type="protein sequence ID" value="TFK74343.1"/>
    <property type="molecule type" value="Genomic_DNA"/>
</dbReference>